<dbReference type="GO" id="GO:0000703">
    <property type="term" value="F:oxidized pyrimidine nucleobase lesion DNA N-glycosylase activity"/>
    <property type="evidence" value="ECO:0007669"/>
    <property type="project" value="TreeGrafter"/>
</dbReference>
<feature type="compositionally biased region" description="Acidic residues" evidence="8">
    <location>
        <begin position="1"/>
        <end position="12"/>
    </location>
</feature>
<evidence type="ECO:0000313" key="11">
    <source>
        <dbReference type="Proteomes" id="UP001174136"/>
    </source>
</evidence>
<evidence type="ECO:0000256" key="1">
    <source>
        <dbReference type="ARBA" id="ARBA00004123"/>
    </source>
</evidence>
<keyword evidence="6" id="KW-0234">DNA repair</keyword>
<dbReference type="GO" id="GO:0005634">
    <property type="term" value="C:nucleus"/>
    <property type="evidence" value="ECO:0007669"/>
    <property type="project" value="UniProtKB-SubCell"/>
</dbReference>
<dbReference type="Gene3D" id="3.40.470.10">
    <property type="entry name" value="Uracil-DNA glycosylase-like domain"/>
    <property type="match status" value="1"/>
</dbReference>
<dbReference type="GO" id="GO:0017065">
    <property type="term" value="F:single-strand selective uracil DNA N-glycosylase activity"/>
    <property type="evidence" value="ECO:0007669"/>
    <property type="project" value="InterPro"/>
</dbReference>
<evidence type="ECO:0000256" key="6">
    <source>
        <dbReference type="ARBA" id="ARBA00023204"/>
    </source>
</evidence>
<dbReference type="AlphaFoldDB" id="A0AA47M7J0"/>
<sequence length="281" mass="30677">MNDSETPADETEKEVLPLCATADPGGPDRDPSGRFLAAELELNVLLGRLRFGHPVRYVYNPVDYAWETHSAFVRKYCRGGQTVLFLGMNPGPFGMAQTGVPFGEVNTVRDWFRIAGQVGHPADEHPKRRVVGLACTQSEVSGARFWGLFRTLCGEPERFFRHCFVHNLCPLMFMADSGKNLTPPELSAGERDALLALCDVALCRVVEALGVTMVIGVGRVAEQRARRALAAAGSAARVEGIMHPSPRNPMANKGWAAAAMTTLEKLGVLALFEERVTDVRV</sequence>
<keyword evidence="5" id="KW-0238">DNA-binding</keyword>
<dbReference type="InterPro" id="IPR039134">
    <property type="entry name" value="SMUG1"/>
</dbReference>
<evidence type="ECO:0000256" key="3">
    <source>
        <dbReference type="ARBA" id="ARBA00022763"/>
    </source>
</evidence>
<dbReference type="SUPFAM" id="SSF52141">
    <property type="entry name" value="Uracil-DNA glycosylase-like"/>
    <property type="match status" value="1"/>
</dbReference>
<keyword evidence="3" id="KW-0227">DNA damage</keyword>
<reference evidence="10" key="1">
    <citation type="journal article" date="2023" name="Front. Mar. Sci.">
        <title>A new Merluccius polli reference genome to investigate the effects of global change in West African waters.</title>
        <authorList>
            <person name="Mateo J.L."/>
            <person name="Blanco-Fernandez C."/>
            <person name="Garcia-Vazquez E."/>
            <person name="Machado-Schiaffino G."/>
        </authorList>
    </citation>
    <scope>NUCLEOTIDE SEQUENCE</scope>
    <source>
        <strain evidence="10">C29</strain>
        <tissue evidence="10">Fin</tissue>
    </source>
</reference>
<accession>A0AA47M7J0</accession>
<evidence type="ECO:0000256" key="4">
    <source>
        <dbReference type="ARBA" id="ARBA00022801"/>
    </source>
</evidence>
<feature type="region of interest" description="Disordered" evidence="8">
    <location>
        <begin position="1"/>
        <end position="32"/>
    </location>
</feature>
<evidence type="ECO:0000256" key="8">
    <source>
        <dbReference type="SAM" id="MobiDB-lite"/>
    </source>
</evidence>
<dbReference type="FunFam" id="3.40.470.10:FF:000005">
    <property type="entry name" value="Single-strand selective monofunctional uracil DNA glycosylase"/>
    <property type="match status" value="1"/>
</dbReference>
<keyword evidence="4" id="KW-0378">Hydrolase</keyword>
<organism evidence="10 11">
    <name type="scientific">Merluccius polli</name>
    <name type="common">Benguela hake</name>
    <name type="synonym">Merluccius cadenati</name>
    <dbReference type="NCBI Taxonomy" id="89951"/>
    <lineage>
        <taxon>Eukaryota</taxon>
        <taxon>Metazoa</taxon>
        <taxon>Chordata</taxon>
        <taxon>Craniata</taxon>
        <taxon>Vertebrata</taxon>
        <taxon>Euteleostomi</taxon>
        <taxon>Actinopterygii</taxon>
        <taxon>Neopterygii</taxon>
        <taxon>Teleostei</taxon>
        <taxon>Neoteleostei</taxon>
        <taxon>Acanthomorphata</taxon>
        <taxon>Zeiogadaria</taxon>
        <taxon>Gadariae</taxon>
        <taxon>Gadiformes</taxon>
        <taxon>Gadoidei</taxon>
        <taxon>Merlucciidae</taxon>
        <taxon>Merluccius</taxon>
    </lineage>
</organism>
<dbReference type="PANTHER" id="PTHR13235">
    <property type="entry name" value="SINGLE-STRAND SELECTIVE MONOFUNCTIONAL URACIL DNA GLYCOSYLASE"/>
    <property type="match status" value="1"/>
</dbReference>
<dbReference type="PANTHER" id="PTHR13235:SF2">
    <property type="entry name" value="SINGLE-STRAND SELECTIVE MONOFUNCTIONAL URACIL DNA GLYCOSYLASE"/>
    <property type="match status" value="1"/>
</dbReference>
<feature type="domain" description="Uracil-DNA glycosylase-like" evidence="9">
    <location>
        <begin position="79"/>
        <end position="251"/>
    </location>
</feature>
<dbReference type="GO" id="GO:0003677">
    <property type="term" value="F:DNA binding"/>
    <property type="evidence" value="ECO:0007669"/>
    <property type="project" value="UniProtKB-KW"/>
</dbReference>
<comment type="caution">
    <text evidence="10">The sequence shown here is derived from an EMBL/GenBank/DDBJ whole genome shotgun (WGS) entry which is preliminary data.</text>
</comment>
<dbReference type="InterPro" id="IPR005122">
    <property type="entry name" value="Uracil-DNA_glycosylase-like"/>
</dbReference>
<evidence type="ECO:0000313" key="10">
    <source>
        <dbReference type="EMBL" id="KAK0135045.1"/>
    </source>
</evidence>
<evidence type="ECO:0000256" key="5">
    <source>
        <dbReference type="ARBA" id="ARBA00023125"/>
    </source>
</evidence>
<protein>
    <submittedName>
        <fullName evidence="10">Single-strand selective monofunctional uracil-DNA glycosylase</fullName>
    </submittedName>
</protein>
<evidence type="ECO:0000256" key="2">
    <source>
        <dbReference type="ARBA" id="ARBA00007889"/>
    </source>
</evidence>
<keyword evidence="7" id="KW-0539">Nucleus</keyword>
<dbReference type="InterPro" id="IPR036895">
    <property type="entry name" value="Uracil-DNA_glycosylase-like_sf"/>
</dbReference>
<dbReference type="EMBL" id="JAOPHQ010005488">
    <property type="protein sequence ID" value="KAK0135045.1"/>
    <property type="molecule type" value="Genomic_DNA"/>
</dbReference>
<dbReference type="Proteomes" id="UP001174136">
    <property type="component" value="Unassembled WGS sequence"/>
</dbReference>
<name>A0AA47M7J0_MERPO</name>
<dbReference type="GO" id="GO:0006284">
    <property type="term" value="P:base-excision repair"/>
    <property type="evidence" value="ECO:0007669"/>
    <property type="project" value="InterPro"/>
</dbReference>
<comment type="subcellular location">
    <subcellularLocation>
        <location evidence="1">Nucleus</location>
    </subcellularLocation>
</comment>
<dbReference type="Pfam" id="PF03167">
    <property type="entry name" value="UDG"/>
    <property type="match status" value="1"/>
</dbReference>
<dbReference type="CDD" id="cd19374">
    <property type="entry name" value="UDG-F3_SMUG1-like"/>
    <property type="match status" value="1"/>
</dbReference>
<keyword evidence="11" id="KW-1185">Reference proteome</keyword>
<evidence type="ECO:0000256" key="7">
    <source>
        <dbReference type="ARBA" id="ARBA00023242"/>
    </source>
</evidence>
<proteinExistence type="inferred from homology"/>
<evidence type="ECO:0000259" key="9">
    <source>
        <dbReference type="Pfam" id="PF03167"/>
    </source>
</evidence>
<gene>
    <name evidence="10" type="primary">Smug1</name>
    <name evidence="10" type="ORF">N1851_029145</name>
</gene>
<comment type="similarity">
    <text evidence="2">Belongs to the uracil-DNA glycosylase (UDG) superfamily. SMUG1 family.</text>
</comment>